<name>A0A931I8E6_9NOCA</name>
<dbReference type="PROSITE" id="PS50937">
    <property type="entry name" value="HTH_MERR_2"/>
    <property type="match status" value="1"/>
</dbReference>
<reference evidence="3" key="1">
    <citation type="submission" date="2020-11" db="EMBL/GenBank/DDBJ databases">
        <title>Nocardia NEAU-351.nov., a novel actinomycete isolated from the cow dung.</title>
        <authorList>
            <person name="Zhang X."/>
        </authorList>
    </citation>
    <scope>NUCLEOTIDE SEQUENCE</scope>
    <source>
        <strain evidence="3">NEAU-351</strain>
    </source>
</reference>
<evidence type="ECO:0000259" key="2">
    <source>
        <dbReference type="PROSITE" id="PS50937"/>
    </source>
</evidence>
<dbReference type="SUPFAM" id="SSF46955">
    <property type="entry name" value="Putative DNA-binding domain"/>
    <property type="match status" value="1"/>
</dbReference>
<keyword evidence="4" id="KW-1185">Reference proteome</keyword>
<evidence type="ECO:0000256" key="1">
    <source>
        <dbReference type="ARBA" id="ARBA00023125"/>
    </source>
</evidence>
<keyword evidence="1" id="KW-0238">DNA-binding</keyword>
<dbReference type="GO" id="GO:0003700">
    <property type="term" value="F:DNA-binding transcription factor activity"/>
    <property type="evidence" value="ECO:0007669"/>
    <property type="project" value="InterPro"/>
</dbReference>
<dbReference type="EMBL" id="JADMLG010000002">
    <property type="protein sequence ID" value="MBH0776011.1"/>
    <property type="molecule type" value="Genomic_DNA"/>
</dbReference>
<dbReference type="Proteomes" id="UP000655751">
    <property type="component" value="Unassembled WGS sequence"/>
</dbReference>
<sequence length="149" mass="17164">MSEQQWTIAQASALTGLPESTLRYWERIGLVRSVERDPASGHRRYGEDDIETLDTLGNLRAVGMSVADMRRYLADRRRGDHAAGEQKALFQAHAQRLAEEIHTLEARRRYLELKVRYWAAREHGDLEQASRIADLIRPLIDRVNPKETT</sequence>
<dbReference type="PANTHER" id="PTHR30204:SF98">
    <property type="entry name" value="HTH-TYPE TRANSCRIPTIONAL REGULATOR ADHR"/>
    <property type="match status" value="1"/>
</dbReference>
<dbReference type="InterPro" id="IPR000551">
    <property type="entry name" value="MerR-type_HTH_dom"/>
</dbReference>
<accession>A0A931I8E6</accession>
<dbReference type="SMART" id="SM00422">
    <property type="entry name" value="HTH_MERR"/>
    <property type="match status" value="1"/>
</dbReference>
<dbReference type="PANTHER" id="PTHR30204">
    <property type="entry name" value="REDOX-CYCLING DRUG-SENSING TRANSCRIPTIONAL ACTIVATOR SOXR"/>
    <property type="match status" value="1"/>
</dbReference>
<dbReference type="Gene3D" id="1.10.1660.10">
    <property type="match status" value="1"/>
</dbReference>
<protein>
    <submittedName>
        <fullName evidence="3">MerR family transcriptional regulator</fullName>
    </submittedName>
</protein>
<evidence type="ECO:0000313" key="3">
    <source>
        <dbReference type="EMBL" id="MBH0776011.1"/>
    </source>
</evidence>
<dbReference type="InterPro" id="IPR009061">
    <property type="entry name" value="DNA-bd_dom_put_sf"/>
</dbReference>
<organism evidence="3 4">
    <name type="scientific">Nocardia bovistercoris</name>
    <dbReference type="NCBI Taxonomy" id="2785916"/>
    <lineage>
        <taxon>Bacteria</taxon>
        <taxon>Bacillati</taxon>
        <taxon>Actinomycetota</taxon>
        <taxon>Actinomycetes</taxon>
        <taxon>Mycobacteriales</taxon>
        <taxon>Nocardiaceae</taxon>
        <taxon>Nocardia</taxon>
    </lineage>
</organism>
<dbReference type="AlphaFoldDB" id="A0A931I8E6"/>
<evidence type="ECO:0000313" key="4">
    <source>
        <dbReference type="Proteomes" id="UP000655751"/>
    </source>
</evidence>
<dbReference type="InterPro" id="IPR047057">
    <property type="entry name" value="MerR_fam"/>
</dbReference>
<dbReference type="RefSeq" id="WP_196148307.1">
    <property type="nucleotide sequence ID" value="NZ_JADMLG010000002.1"/>
</dbReference>
<dbReference type="CDD" id="cd01109">
    <property type="entry name" value="HTH_YyaN"/>
    <property type="match status" value="1"/>
</dbReference>
<gene>
    <name evidence="3" type="ORF">IT779_06890</name>
</gene>
<proteinExistence type="predicted"/>
<dbReference type="Pfam" id="PF13411">
    <property type="entry name" value="MerR_1"/>
    <property type="match status" value="1"/>
</dbReference>
<feature type="domain" description="HTH merR-type" evidence="2">
    <location>
        <begin position="5"/>
        <end position="75"/>
    </location>
</feature>
<comment type="caution">
    <text evidence="3">The sequence shown here is derived from an EMBL/GenBank/DDBJ whole genome shotgun (WGS) entry which is preliminary data.</text>
</comment>
<dbReference type="GO" id="GO:0003677">
    <property type="term" value="F:DNA binding"/>
    <property type="evidence" value="ECO:0007669"/>
    <property type="project" value="UniProtKB-KW"/>
</dbReference>